<evidence type="ECO:0000313" key="2">
    <source>
        <dbReference type="EMBL" id="ATW58488.1"/>
    </source>
</evidence>
<dbReference type="InterPro" id="IPR029432">
    <property type="entry name" value="Gp28/Gp37-like_dom"/>
</dbReference>
<dbReference type="Proteomes" id="UP000241822">
    <property type="component" value="Segment"/>
</dbReference>
<accession>A0A2H4P8E1</accession>
<evidence type="ECO:0000259" key="1">
    <source>
        <dbReference type="Pfam" id="PF14594"/>
    </source>
</evidence>
<keyword evidence="3" id="KW-1185">Reference proteome</keyword>
<dbReference type="EMBL" id="MG198776">
    <property type="protein sequence ID" value="ATW58488.1"/>
    <property type="molecule type" value="Genomic_DNA"/>
</dbReference>
<sequence>MIETRDPLAGIVDFDDGYSVEVELRDGNGNLVGVVGDLVDFTFVFSSEASDVDASSMVLPGTSPWAKTFMRANRRLLLVHFLLYRDGRQIKKWTGRVDRAVRRREGPQGSVTVELISDKIWLKHILGYSAPGSGLWLQAPKVNNYLGPAVHTIKRVASDNILRLSGNLGLLTGSKWLNNPSEWPGMQSRMPYVMIVPTTESEDTSPTIVTQVAMTPMDEVWQEICKDYNLLPTAEFFVPGRDPMPNRLSPTAPCVVLDIKDMDRTRARSETRPKWDAAFSLLGEFVRGLFGQYDVPPTIDVFNPEDLKDFFGRREDDKWVVFRDSPEHWSSIEVASFSPTASKSISGGKSQEFLNKGVQLLFNLLINGVLALVGLGFAGIDVGGTFDDVLFAYQSADDTNMREFLGDFTLFEEFIGDGLTAYSFDAAQALRQARNNAIGYQTAMFTGDIASFKPFLPFEDFDLLHPVAWEDSVEDRLFAERVKQISVSGNRSDKIKFEVRLGEIDRPEEPEAIAQRRHESFVRALNTVLRRD</sequence>
<dbReference type="OrthoDB" id="1419at10239"/>
<organism evidence="2 3">
    <name type="scientific">Corynebacterium phage C3PO</name>
    <dbReference type="NCBI Taxonomy" id="2047868"/>
    <lineage>
        <taxon>Viruses</taxon>
        <taxon>Duplodnaviria</taxon>
        <taxon>Heunggongvirae</taxon>
        <taxon>Uroviricota</taxon>
        <taxon>Caudoviricetes</taxon>
        <taxon>Zierdtviridae</taxon>
        <taxon>Toshachvirinae</taxon>
        <taxon>Ceetrepovirus</taxon>
        <taxon>Ceetrepovirus C3PO</taxon>
        <taxon>Corynebacterium virus C3PO</taxon>
    </lineage>
</organism>
<proteinExistence type="predicted"/>
<dbReference type="Pfam" id="PF14594">
    <property type="entry name" value="Sipho_Gp37"/>
    <property type="match status" value="1"/>
</dbReference>
<reference evidence="2 3" key="1">
    <citation type="submission" date="2017-10" db="EMBL/GenBank/DDBJ databases">
        <authorList>
            <person name="Almansoob K.M."/>
            <person name="Barra A."/>
            <person name="Canlas S.M."/>
            <person name="Chawla N."/>
            <person name="Johnson B.N."/>
            <person name="Kuhl M.D."/>
            <person name="Lin J.Y."/>
            <person name="Patel D.V."/>
            <person name="Reddy A.G."/>
            <person name="Sobol L."/>
            <person name="Solorzano-Papili D."/>
            <person name="Monti D.L."/>
            <person name="Stoner T.H."/>
            <person name="Garlena R.A."/>
            <person name="Russell D.A."/>
            <person name="Pope W.H."/>
            <person name="Jacobs-Sera D."/>
            <person name="Hatfull G.F."/>
        </authorList>
    </citation>
    <scope>NUCLEOTIDE SEQUENCE [LARGE SCALE GENOMIC DNA]</scope>
</reference>
<name>A0A2H4P8E1_9CAUD</name>
<protein>
    <submittedName>
        <fullName evidence="2">Minor tail protein</fullName>
    </submittedName>
</protein>
<feature type="domain" description="Gp28/Gp37-like" evidence="1">
    <location>
        <begin position="21"/>
        <end position="502"/>
    </location>
</feature>
<evidence type="ECO:0000313" key="3">
    <source>
        <dbReference type="Proteomes" id="UP000241822"/>
    </source>
</evidence>
<gene>
    <name evidence="2" type="ORF">SEA_C3PO_31</name>
</gene>